<dbReference type="Gene3D" id="2.140.10.20">
    <property type="entry name" value="C-terminal (heme d1) domain of cytochrome cd1-nitrite reductase"/>
    <property type="match status" value="1"/>
</dbReference>
<dbReference type="EMBL" id="JAEPDI010000015">
    <property type="protein sequence ID" value="MCG7940753.1"/>
    <property type="molecule type" value="Genomic_DNA"/>
</dbReference>
<evidence type="ECO:0000256" key="5">
    <source>
        <dbReference type="SAM" id="SignalP"/>
    </source>
</evidence>
<protein>
    <submittedName>
        <fullName evidence="7">Nitrite reductase</fullName>
    </submittedName>
</protein>
<proteinExistence type="predicted"/>
<organism evidence="7 8">
    <name type="scientific">Candidatus Thiodiazotropha lotti</name>
    <dbReference type="NCBI Taxonomy" id="2792787"/>
    <lineage>
        <taxon>Bacteria</taxon>
        <taxon>Pseudomonadati</taxon>
        <taxon>Pseudomonadota</taxon>
        <taxon>Gammaproteobacteria</taxon>
        <taxon>Chromatiales</taxon>
        <taxon>Sedimenticolaceae</taxon>
        <taxon>Candidatus Thiodiazotropha</taxon>
    </lineage>
</organism>
<evidence type="ECO:0000256" key="3">
    <source>
        <dbReference type="ARBA" id="ARBA00023004"/>
    </source>
</evidence>
<dbReference type="SUPFAM" id="SSF51004">
    <property type="entry name" value="C-terminal (heme d1) domain of cytochrome cd1-nitrite reductase"/>
    <property type="match status" value="1"/>
</dbReference>
<evidence type="ECO:0000313" key="8">
    <source>
        <dbReference type="Proteomes" id="UP000886687"/>
    </source>
</evidence>
<dbReference type="InterPro" id="IPR003143">
    <property type="entry name" value="Cyt_cd1_C_sf"/>
</dbReference>
<dbReference type="GO" id="GO:0020037">
    <property type="term" value="F:heme binding"/>
    <property type="evidence" value="ECO:0007669"/>
    <property type="project" value="InterPro"/>
</dbReference>
<accession>A0A9E4K7V3</accession>
<dbReference type="GO" id="GO:0046872">
    <property type="term" value="F:metal ion binding"/>
    <property type="evidence" value="ECO:0007669"/>
    <property type="project" value="UniProtKB-KW"/>
</dbReference>
<dbReference type="PROSITE" id="PS51007">
    <property type="entry name" value="CYTC"/>
    <property type="match status" value="1"/>
</dbReference>
<dbReference type="Proteomes" id="UP000886687">
    <property type="component" value="Unassembled WGS sequence"/>
</dbReference>
<comment type="caution">
    <text evidence="7">The sequence shown here is derived from an EMBL/GenBank/DDBJ whole genome shotgun (WGS) entry which is preliminary data.</text>
</comment>
<evidence type="ECO:0000256" key="4">
    <source>
        <dbReference type="PROSITE-ProRule" id="PRU00433"/>
    </source>
</evidence>
<evidence type="ECO:0000313" key="7">
    <source>
        <dbReference type="EMBL" id="MCG7940753.1"/>
    </source>
</evidence>
<keyword evidence="1 4" id="KW-0349">Heme</keyword>
<dbReference type="Gene3D" id="1.10.760.10">
    <property type="entry name" value="Cytochrome c-like domain"/>
    <property type="match status" value="1"/>
</dbReference>
<evidence type="ECO:0000259" key="6">
    <source>
        <dbReference type="PROSITE" id="PS51007"/>
    </source>
</evidence>
<dbReference type="InterPro" id="IPR009056">
    <property type="entry name" value="Cyt_c-like_dom"/>
</dbReference>
<dbReference type="SUPFAM" id="SSF46626">
    <property type="entry name" value="Cytochrome c"/>
    <property type="match status" value="1"/>
</dbReference>
<dbReference type="CDD" id="cd20777">
    <property type="entry name" value="8prop_heme-binding_NirN"/>
    <property type="match status" value="1"/>
</dbReference>
<dbReference type="InterPro" id="IPR011048">
    <property type="entry name" value="Haem_d1_sf"/>
</dbReference>
<dbReference type="AlphaFoldDB" id="A0A9E4K7V3"/>
<name>A0A9E4K7V3_9GAMM</name>
<gene>
    <name evidence="7" type="ORF">JAZ04_18105</name>
</gene>
<dbReference type="InterPro" id="IPR036909">
    <property type="entry name" value="Cyt_c-like_dom_sf"/>
</dbReference>
<evidence type="ECO:0000256" key="2">
    <source>
        <dbReference type="ARBA" id="ARBA00022723"/>
    </source>
</evidence>
<evidence type="ECO:0000256" key="1">
    <source>
        <dbReference type="ARBA" id="ARBA00022617"/>
    </source>
</evidence>
<dbReference type="PANTHER" id="PTHR47197">
    <property type="entry name" value="PROTEIN NIRF"/>
    <property type="match status" value="1"/>
</dbReference>
<dbReference type="InterPro" id="IPR051200">
    <property type="entry name" value="Host-pathogen_enzymatic-act"/>
</dbReference>
<feature type="signal peptide" evidence="5">
    <location>
        <begin position="1"/>
        <end position="32"/>
    </location>
</feature>
<dbReference type="GO" id="GO:0009055">
    <property type="term" value="F:electron transfer activity"/>
    <property type="evidence" value="ECO:0007669"/>
    <property type="project" value="InterPro"/>
</dbReference>
<keyword evidence="3 4" id="KW-0408">Iron</keyword>
<feature type="domain" description="Cytochrome c" evidence="6">
    <location>
        <begin position="28"/>
        <end position="112"/>
    </location>
</feature>
<reference evidence="7" key="1">
    <citation type="journal article" date="2021" name="Proc. Natl. Acad. Sci. U.S.A.">
        <title>Global biogeography of chemosynthetic symbionts reveals both localized and globally distributed symbiont groups. .</title>
        <authorList>
            <person name="Osvatic J.T."/>
            <person name="Wilkins L.G.E."/>
            <person name="Leibrecht L."/>
            <person name="Leray M."/>
            <person name="Zauner S."/>
            <person name="Polzin J."/>
            <person name="Camacho Y."/>
            <person name="Gros O."/>
            <person name="van Gils J.A."/>
            <person name="Eisen J.A."/>
            <person name="Petersen J.M."/>
            <person name="Yuen B."/>
        </authorList>
    </citation>
    <scope>NUCLEOTIDE SEQUENCE</scope>
    <source>
        <strain evidence="7">MAGL173</strain>
    </source>
</reference>
<keyword evidence="5" id="KW-0732">Signal</keyword>
<dbReference type="Pfam" id="PF02239">
    <property type="entry name" value="Cytochrom_D1"/>
    <property type="match status" value="1"/>
</dbReference>
<dbReference type="Pfam" id="PF13442">
    <property type="entry name" value="Cytochrome_CBB3"/>
    <property type="match status" value="1"/>
</dbReference>
<keyword evidence="2 4" id="KW-0479">Metal-binding</keyword>
<sequence length="530" mass="59158">MSAKASNIILTVRKTSYLMPLLLAIAVTDASAGLPEVSVDELYRTHCAECHGTDRLGGTGPALLPENLRRLRPKKALKTIAEGRAATQMPPFNTRLSTDQIQALVDYVYTPLKHIPEWEMQQIAASRIEHHAHGSLPDKPLYEADIDNLFVVVELGDHHATLLNGDTFTPIHRFQTRFALHGGPKYAEGGRYVYFASRDGWISKFDTFNLTYTAEVRAGINTRNLAVSHDGRFVMVANYLPHTLVVLDTRDLTPLKVIPVEDEKGKSSRVSAVYTADPRSSFVAALKDIPQVWEISYEIPPPKGFGQWIHDYRADSGETGVTEPFPVRRIRTRDYLDDFFINQDYTQIAGTARDGKGQVVDLDLGRAVGALDLPGMPHLSSGITWRIGERRVMATPNIKAGKVTVLDTDSWEVIKEIPTLGPGFFMRSHEKSPYAWVDVFFGEHKDAMHVIDKQSLEVVKTLYPAPGKTSAHVEFTKDGRYALVSVWDQDGALVIYDARTLEEVKRLPMKKPSGKYNVHNKLTRSSGTSH</sequence>
<dbReference type="PANTHER" id="PTHR47197:SF3">
    <property type="entry name" value="DIHYDRO-HEME D1 DEHYDROGENASE"/>
    <property type="match status" value="1"/>
</dbReference>
<feature type="chain" id="PRO_5039484273" evidence="5">
    <location>
        <begin position="33"/>
        <end position="530"/>
    </location>
</feature>